<dbReference type="GO" id="GO:0006412">
    <property type="term" value="P:translation"/>
    <property type="evidence" value="ECO:0007669"/>
    <property type="project" value="InterPro"/>
</dbReference>
<dbReference type="GO" id="GO:1990904">
    <property type="term" value="C:ribonucleoprotein complex"/>
    <property type="evidence" value="ECO:0007669"/>
    <property type="project" value="UniProtKB-KW"/>
</dbReference>
<evidence type="ECO:0000256" key="2">
    <source>
        <dbReference type="ARBA" id="ARBA00022980"/>
    </source>
</evidence>
<dbReference type="GO" id="GO:0003729">
    <property type="term" value="F:mRNA binding"/>
    <property type="evidence" value="ECO:0007669"/>
    <property type="project" value="TreeGrafter"/>
</dbReference>
<dbReference type="GO" id="GO:0003735">
    <property type="term" value="F:structural constituent of ribosome"/>
    <property type="evidence" value="ECO:0007669"/>
    <property type="project" value="InterPro"/>
</dbReference>
<dbReference type="FunFam" id="3.30.1390.10:FF:000001">
    <property type="entry name" value="50S ribosomal protein L7/L12"/>
    <property type="match status" value="1"/>
</dbReference>
<gene>
    <name evidence="5" type="ORF">PPAR00522_LOCUS17924</name>
</gene>
<dbReference type="CDD" id="cd00387">
    <property type="entry name" value="Ribosomal_L7_L12"/>
    <property type="match status" value="1"/>
</dbReference>
<dbReference type="AlphaFoldDB" id="A0A7S0VFP7"/>
<sequence>MLKSVHRIINTPLRTQVRVVQQHRFFSSEPEKNIDEIGNEKVRQLADSISNLTVLEASWLSDILRKKLNIPKPSFNSMPMMTSPITAAPAATAPAAAAAAPVAEVKEKTELDIKLESYSADSKIKIIKEIRAITSLGLKEAKELVEKAPIVIKGNVPKAEAEELKKQLEAAGAKVSLD</sequence>
<proteinExistence type="inferred from homology"/>
<keyword evidence="3" id="KW-0687">Ribonucleoprotein</keyword>
<dbReference type="SUPFAM" id="SSF54736">
    <property type="entry name" value="ClpS-like"/>
    <property type="match status" value="1"/>
</dbReference>
<protein>
    <recommendedName>
        <fullName evidence="4">Large ribosomal subunit protein bL12 C-terminal domain-containing protein</fullName>
    </recommendedName>
</protein>
<dbReference type="EMBL" id="HBFM01027727">
    <property type="protein sequence ID" value="CAD8785646.1"/>
    <property type="molecule type" value="Transcribed_RNA"/>
</dbReference>
<feature type="domain" description="Large ribosomal subunit protein bL12 C-terminal" evidence="4">
    <location>
        <begin position="112"/>
        <end position="177"/>
    </location>
</feature>
<dbReference type="InterPro" id="IPR036235">
    <property type="entry name" value="Ribosomal_bL12_oligo_N_sf"/>
</dbReference>
<dbReference type="NCBIfam" id="TIGR00855">
    <property type="entry name" value="L12"/>
    <property type="match status" value="1"/>
</dbReference>
<dbReference type="InterPro" id="IPR000206">
    <property type="entry name" value="Ribosomal_bL12"/>
</dbReference>
<organism evidence="5">
    <name type="scientific">Polytomella parva</name>
    <dbReference type="NCBI Taxonomy" id="51329"/>
    <lineage>
        <taxon>Eukaryota</taxon>
        <taxon>Viridiplantae</taxon>
        <taxon>Chlorophyta</taxon>
        <taxon>core chlorophytes</taxon>
        <taxon>Chlorophyceae</taxon>
        <taxon>CS clade</taxon>
        <taxon>Chlamydomonadales</taxon>
        <taxon>Chlamydomonadaceae</taxon>
        <taxon>Polytomella</taxon>
    </lineage>
</organism>
<dbReference type="SUPFAM" id="SSF48300">
    <property type="entry name" value="Ribosomal protein L7/12, oligomerisation (N-terminal) domain"/>
    <property type="match status" value="1"/>
</dbReference>
<dbReference type="Gene3D" id="3.30.1390.10">
    <property type="match status" value="1"/>
</dbReference>
<keyword evidence="2" id="KW-0689">Ribosomal protein</keyword>
<reference evidence="5" key="1">
    <citation type="submission" date="2021-01" db="EMBL/GenBank/DDBJ databases">
        <authorList>
            <person name="Corre E."/>
            <person name="Pelletier E."/>
            <person name="Niang G."/>
            <person name="Scheremetjew M."/>
            <person name="Finn R."/>
            <person name="Kale V."/>
            <person name="Holt S."/>
            <person name="Cochrane G."/>
            <person name="Meng A."/>
            <person name="Brown T."/>
            <person name="Cohen L."/>
        </authorList>
    </citation>
    <scope>NUCLEOTIDE SEQUENCE</scope>
    <source>
        <strain evidence="5">SAG 63-3</strain>
    </source>
</reference>
<evidence type="ECO:0000256" key="3">
    <source>
        <dbReference type="ARBA" id="ARBA00023274"/>
    </source>
</evidence>
<comment type="similarity">
    <text evidence="1">Belongs to the bacterial ribosomal protein bL12 family.</text>
</comment>
<dbReference type="PANTHER" id="PTHR45987">
    <property type="entry name" value="39S RIBOSOMAL PROTEIN L12"/>
    <property type="match status" value="1"/>
</dbReference>
<dbReference type="PANTHER" id="PTHR45987:SF4">
    <property type="entry name" value="LARGE RIBOSOMAL SUBUNIT PROTEIN BL12M"/>
    <property type="match status" value="1"/>
</dbReference>
<dbReference type="InterPro" id="IPR013823">
    <property type="entry name" value="Ribosomal_bL12_C"/>
</dbReference>
<evidence type="ECO:0000313" key="5">
    <source>
        <dbReference type="EMBL" id="CAD8785646.1"/>
    </source>
</evidence>
<dbReference type="InterPro" id="IPR014719">
    <property type="entry name" value="Ribosomal_bL12_C/ClpS-like"/>
</dbReference>
<dbReference type="GO" id="GO:0005840">
    <property type="term" value="C:ribosome"/>
    <property type="evidence" value="ECO:0007669"/>
    <property type="project" value="UniProtKB-KW"/>
</dbReference>
<accession>A0A7S0VFP7</accession>
<dbReference type="Gene3D" id="1.20.5.710">
    <property type="entry name" value="Single helix bin"/>
    <property type="match status" value="1"/>
</dbReference>
<dbReference type="Pfam" id="PF00542">
    <property type="entry name" value="Ribosomal_L12"/>
    <property type="match status" value="1"/>
</dbReference>
<evidence type="ECO:0000259" key="4">
    <source>
        <dbReference type="Pfam" id="PF00542"/>
    </source>
</evidence>
<name>A0A7S0VFP7_9CHLO</name>
<evidence type="ECO:0000256" key="1">
    <source>
        <dbReference type="ARBA" id="ARBA00007197"/>
    </source>
</evidence>
<dbReference type="HAMAP" id="MF_00368">
    <property type="entry name" value="Ribosomal_bL12"/>
    <property type="match status" value="1"/>
</dbReference>